<accession>A0ABY0H4M9</accession>
<dbReference type="PROSITE" id="PS51422">
    <property type="entry name" value="SAR1"/>
    <property type="match status" value="1"/>
</dbReference>
<evidence type="ECO:0000256" key="10">
    <source>
        <dbReference type="ARBA" id="ARBA00023134"/>
    </source>
</evidence>
<evidence type="ECO:0000256" key="6">
    <source>
        <dbReference type="ARBA" id="ARBA00022824"/>
    </source>
</evidence>
<proteinExistence type="inferred from homology"/>
<comment type="similarity">
    <text evidence="3">Belongs to the small GTPase superfamily. SAR1 family.</text>
</comment>
<keyword evidence="4" id="KW-0813">Transport</keyword>
<protein>
    <submittedName>
        <fullName evidence="11">Uncharacterized protein</fullName>
    </submittedName>
</protein>
<dbReference type="Gene3D" id="3.40.50.300">
    <property type="entry name" value="P-loop containing nucleotide triphosphate hydrolases"/>
    <property type="match status" value="1"/>
</dbReference>
<evidence type="ECO:0000256" key="9">
    <source>
        <dbReference type="ARBA" id="ARBA00023034"/>
    </source>
</evidence>
<keyword evidence="7" id="KW-0931">ER-Golgi transport</keyword>
<name>A0ABY0H4M9_9PEZI</name>
<dbReference type="InterPro" id="IPR006689">
    <property type="entry name" value="Small_GTPase_ARF/SAR"/>
</dbReference>
<dbReference type="PANTHER" id="PTHR45684">
    <property type="entry name" value="RE74312P"/>
    <property type="match status" value="1"/>
</dbReference>
<sequence>MHPTSQVLTSGKVQRTTFDLGGRRQAWRLWRDYFPKVSGIVFLIGATDRNRFAEAKAELHSILSMEELSKIPFAVLGNKIDDPDAVSAEELWAPHK</sequence>
<evidence type="ECO:0000256" key="5">
    <source>
        <dbReference type="ARBA" id="ARBA00022741"/>
    </source>
</evidence>
<comment type="subcellular location">
    <subcellularLocation>
        <location evidence="1">Endoplasmic reticulum</location>
    </subcellularLocation>
    <subcellularLocation>
        <location evidence="2">Golgi apparatus</location>
    </subcellularLocation>
</comment>
<evidence type="ECO:0000256" key="1">
    <source>
        <dbReference type="ARBA" id="ARBA00004240"/>
    </source>
</evidence>
<evidence type="ECO:0000256" key="3">
    <source>
        <dbReference type="ARBA" id="ARBA00007507"/>
    </source>
</evidence>
<dbReference type="InterPro" id="IPR006687">
    <property type="entry name" value="Small_GTPase_SAR1"/>
</dbReference>
<dbReference type="SUPFAM" id="SSF52540">
    <property type="entry name" value="P-loop containing nucleoside triphosphate hydrolases"/>
    <property type="match status" value="1"/>
</dbReference>
<comment type="caution">
    <text evidence="11">The sequence shown here is derived from an EMBL/GenBank/DDBJ whole genome shotgun (WGS) entry which is preliminary data.</text>
</comment>
<keyword evidence="6" id="KW-0256">Endoplasmic reticulum</keyword>
<dbReference type="InterPro" id="IPR027417">
    <property type="entry name" value="P-loop_NTPase"/>
</dbReference>
<dbReference type="EMBL" id="QJNS01000156">
    <property type="protein sequence ID" value="RYO84682.1"/>
    <property type="molecule type" value="Genomic_DNA"/>
</dbReference>
<organism evidence="11 12">
    <name type="scientific">Monosporascus cannonballus</name>
    <dbReference type="NCBI Taxonomy" id="155416"/>
    <lineage>
        <taxon>Eukaryota</taxon>
        <taxon>Fungi</taxon>
        <taxon>Dikarya</taxon>
        <taxon>Ascomycota</taxon>
        <taxon>Pezizomycotina</taxon>
        <taxon>Sordariomycetes</taxon>
        <taxon>Xylariomycetidae</taxon>
        <taxon>Xylariales</taxon>
        <taxon>Xylariales incertae sedis</taxon>
        <taxon>Monosporascus</taxon>
    </lineage>
</organism>
<dbReference type="PRINTS" id="PR00328">
    <property type="entry name" value="SAR1GTPBP"/>
</dbReference>
<evidence type="ECO:0000256" key="8">
    <source>
        <dbReference type="ARBA" id="ARBA00022927"/>
    </source>
</evidence>
<reference evidence="11 12" key="1">
    <citation type="submission" date="2018-06" db="EMBL/GenBank/DDBJ databases">
        <title>Complete Genomes of Monosporascus.</title>
        <authorList>
            <person name="Robinson A.J."/>
            <person name="Natvig D.O."/>
        </authorList>
    </citation>
    <scope>NUCLEOTIDE SEQUENCE [LARGE SCALE GENOMIC DNA]</scope>
    <source>
        <strain evidence="11 12">CBS 609.92</strain>
    </source>
</reference>
<keyword evidence="5" id="KW-0547">Nucleotide-binding</keyword>
<dbReference type="Pfam" id="PF00025">
    <property type="entry name" value="Arf"/>
    <property type="match status" value="1"/>
</dbReference>
<keyword evidence="9" id="KW-0333">Golgi apparatus</keyword>
<evidence type="ECO:0000256" key="7">
    <source>
        <dbReference type="ARBA" id="ARBA00022892"/>
    </source>
</evidence>
<gene>
    <name evidence="11" type="ORF">DL762_005533</name>
</gene>
<keyword evidence="10" id="KW-0342">GTP-binding</keyword>
<dbReference type="Proteomes" id="UP000294003">
    <property type="component" value="Unassembled WGS sequence"/>
</dbReference>
<keyword evidence="8" id="KW-0653">Protein transport</keyword>
<evidence type="ECO:0000313" key="11">
    <source>
        <dbReference type="EMBL" id="RYO84682.1"/>
    </source>
</evidence>
<evidence type="ECO:0000256" key="4">
    <source>
        <dbReference type="ARBA" id="ARBA00022448"/>
    </source>
</evidence>
<dbReference type="SMART" id="SM00178">
    <property type="entry name" value="SAR"/>
    <property type="match status" value="1"/>
</dbReference>
<evidence type="ECO:0000256" key="2">
    <source>
        <dbReference type="ARBA" id="ARBA00004555"/>
    </source>
</evidence>
<evidence type="ECO:0000313" key="12">
    <source>
        <dbReference type="Proteomes" id="UP000294003"/>
    </source>
</evidence>
<keyword evidence="12" id="KW-1185">Reference proteome</keyword>